<dbReference type="Proteomes" id="UP000593880">
    <property type="component" value="Chromosome"/>
</dbReference>
<keyword evidence="3" id="KW-1185">Reference proteome</keyword>
<name>A0ABX6U9Z2_9BRAD</name>
<proteinExistence type="predicted"/>
<gene>
    <name evidence="2" type="ORF">XH86_04725</name>
</gene>
<reference evidence="2 3" key="1">
    <citation type="submission" date="2018-06" db="EMBL/GenBank/DDBJ databases">
        <title>Comparative genomics of rhizobia nodulating Arachis hypogaea in China.</title>
        <authorList>
            <person name="Li Y."/>
        </authorList>
    </citation>
    <scope>NUCLEOTIDE SEQUENCE [LARGE SCALE GENOMIC DNA]</scope>
    <source>
        <strain evidence="2 3">CCBAU 51658</strain>
    </source>
</reference>
<sequence>MIEERSTGFGMPDANEFSSRVDRPRNIPRAGCGVKLEDIDAEERDGPAEQGAMMTSCACFARRVKRVYGFSEMSCFTDELMRGRRAIPIASRFKA</sequence>
<organism evidence="2 3">
    <name type="scientific">Bradyrhizobium guangdongense</name>
    <dbReference type="NCBI Taxonomy" id="1325090"/>
    <lineage>
        <taxon>Bacteria</taxon>
        <taxon>Pseudomonadati</taxon>
        <taxon>Pseudomonadota</taxon>
        <taxon>Alphaproteobacteria</taxon>
        <taxon>Hyphomicrobiales</taxon>
        <taxon>Nitrobacteraceae</taxon>
        <taxon>Bradyrhizobium</taxon>
    </lineage>
</organism>
<feature type="region of interest" description="Disordered" evidence="1">
    <location>
        <begin position="1"/>
        <end position="24"/>
    </location>
</feature>
<dbReference type="RefSeq" id="WP_128963844.1">
    <property type="nucleotide sequence ID" value="NZ_BMHC01000026.1"/>
</dbReference>
<accession>A0ABX6U9Z2</accession>
<evidence type="ECO:0000313" key="3">
    <source>
        <dbReference type="Proteomes" id="UP000593880"/>
    </source>
</evidence>
<evidence type="ECO:0000313" key="2">
    <source>
        <dbReference type="EMBL" id="QOZ58126.1"/>
    </source>
</evidence>
<evidence type="ECO:0000256" key="1">
    <source>
        <dbReference type="SAM" id="MobiDB-lite"/>
    </source>
</evidence>
<dbReference type="EMBL" id="CP030057">
    <property type="protein sequence ID" value="QOZ58126.1"/>
    <property type="molecule type" value="Genomic_DNA"/>
</dbReference>
<protein>
    <submittedName>
        <fullName evidence="2">Uncharacterized protein</fullName>
    </submittedName>
</protein>